<dbReference type="OrthoDB" id="9786431at2"/>
<feature type="signal peptide" evidence="5">
    <location>
        <begin position="1"/>
        <end position="24"/>
    </location>
</feature>
<gene>
    <name evidence="5" type="primary">flgI</name>
    <name evidence="6" type="ORF">EDC14_1003204</name>
</gene>
<organism evidence="6 7">
    <name type="scientific">Hydrogenispora ethanolica</name>
    <dbReference type="NCBI Taxonomy" id="1082276"/>
    <lineage>
        <taxon>Bacteria</taxon>
        <taxon>Bacillati</taxon>
        <taxon>Bacillota</taxon>
        <taxon>Hydrogenispora</taxon>
    </lineage>
</organism>
<keyword evidence="3 5" id="KW-0732">Signal</keyword>
<dbReference type="NCBIfam" id="NF003676">
    <property type="entry name" value="PRK05303.1"/>
    <property type="match status" value="1"/>
</dbReference>
<dbReference type="EMBL" id="SLUN01000003">
    <property type="protein sequence ID" value="TCL75272.1"/>
    <property type="molecule type" value="Genomic_DNA"/>
</dbReference>
<evidence type="ECO:0000313" key="6">
    <source>
        <dbReference type="EMBL" id="TCL75272.1"/>
    </source>
</evidence>
<dbReference type="GO" id="GO:0005198">
    <property type="term" value="F:structural molecule activity"/>
    <property type="evidence" value="ECO:0007669"/>
    <property type="project" value="InterPro"/>
</dbReference>
<dbReference type="RefSeq" id="WP_132012938.1">
    <property type="nucleotide sequence ID" value="NZ_SLUN01000003.1"/>
</dbReference>
<sequence precursor="true">MLKKLIGLIFTAMILGTGLFPALAAAEENPVIITRIKDIARLEGVRSNQLTGMGLVVGLNGTGDSSKSNAQLVANTVLKWGIQLSVSDLKVKNIAAVFLTATLPPYTRSGDSLTVQVASFGDAKSLQGGVLLQSPLTGADGKVYAVAQGPVYLGGYLAGTKGASQQKNVTTVGVIPSGAIVERIVPMAFSVQGKLRWVLSNPDFTTATRLAGTINDMLNSTTARAVDMGMVEVDIPEERTQDPVAFISEIENLPVTPDGLAKVIINERTGTVIVGDKVKIAPVAVTHRNITVKITATPKVSQPNPLSGGQTQVVQEKAVEVNEEQGRLILMPAGTNIGTIVRSLNAVGTTPQDIIAVIVAIKEAGALYGTLEFM</sequence>
<dbReference type="GO" id="GO:0030288">
    <property type="term" value="C:outer membrane-bounded periplasmic space"/>
    <property type="evidence" value="ECO:0007669"/>
    <property type="project" value="InterPro"/>
</dbReference>
<comment type="caution">
    <text evidence="6">The sequence shown here is derived from an EMBL/GenBank/DDBJ whole genome shotgun (WGS) entry which is preliminary data.</text>
</comment>
<dbReference type="Proteomes" id="UP000295008">
    <property type="component" value="Unassembled WGS sequence"/>
</dbReference>
<keyword evidence="6" id="KW-0969">Cilium</keyword>
<dbReference type="PANTHER" id="PTHR30381">
    <property type="entry name" value="FLAGELLAR P-RING PERIPLASMIC PROTEIN FLGI"/>
    <property type="match status" value="1"/>
</dbReference>
<dbReference type="Pfam" id="PF02119">
    <property type="entry name" value="FlgI"/>
    <property type="match status" value="1"/>
</dbReference>
<reference evidence="6 7" key="1">
    <citation type="submission" date="2019-03" db="EMBL/GenBank/DDBJ databases">
        <title>Genomic Encyclopedia of Type Strains, Phase IV (KMG-IV): sequencing the most valuable type-strain genomes for metagenomic binning, comparative biology and taxonomic classification.</title>
        <authorList>
            <person name="Goeker M."/>
        </authorList>
    </citation>
    <scope>NUCLEOTIDE SEQUENCE [LARGE SCALE GENOMIC DNA]</scope>
    <source>
        <strain evidence="6 7">LX-B</strain>
    </source>
</reference>
<evidence type="ECO:0000256" key="4">
    <source>
        <dbReference type="ARBA" id="ARBA00023143"/>
    </source>
</evidence>
<dbReference type="PANTHER" id="PTHR30381:SF0">
    <property type="entry name" value="FLAGELLAR P-RING PROTEIN"/>
    <property type="match status" value="1"/>
</dbReference>
<evidence type="ECO:0000313" key="7">
    <source>
        <dbReference type="Proteomes" id="UP000295008"/>
    </source>
</evidence>
<name>A0A4R1S9R2_HYDET</name>
<comment type="function">
    <text evidence="1 5">Assembles around the rod to form the L-ring and probably protects the motor/basal body from shearing forces during rotation.</text>
</comment>
<comment type="subunit">
    <text evidence="5">The basal body constitutes a major portion of the flagellar organelle and consists of four rings (L,P,S, and M) mounted on a central rod.</text>
</comment>
<keyword evidence="6" id="KW-0282">Flagellum</keyword>
<dbReference type="GO" id="GO:0071973">
    <property type="term" value="P:bacterial-type flagellum-dependent cell motility"/>
    <property type="evidence" value="ECO:0007669"/>
    <property type="project" value="InterPro"/>
</dbReference>
<proteinExistence type="inferred from homology"/>
<evidence type="ECO:0000256" key="1">
    <source>
        <dbReference type="ARBA" id="ARBA00002591"/>
    </source>
</evidence>
<keyword evidence="6" id="KW-0966">Cell projection</keyword>
<evidence type="ECO:0000256" key="3">
    <source>
        <dbReference type="ARBA" id="ARBA00022729"/>
    </source>
</evidence>
<dbReference type="GO" id="GO:0009428">
    <property type="term" value="C:bacterial-type flagellum basal body, distal rod, P ring"/>
    <property type="evidence" value="ECO:0007669"/>
    <property type="project" value="InterPro"/>
</dbReference>
<evidence type="ECO:0000256" key="2">
    <source>
        <dbReference type="ARBA" id="ARBA00004117"/>
    </source>
</evidence>
<comment type="similarity">
    <text evidence="5">Belongs to the FlgI family.</text>
</comment>
<keyword evidence="4 5" id="KW-0975">Bacterial flagellum</keyword>
<accession>A0A4R1S9R2</accession>
<dbReference type="AlphaFoldDB" id="A0A4R1S9R2"/>
<comment type="subcellular location">
    <subcellularLocation>
        <location evidence="2 5">Bacterial flagellum basal body</location>
    </subcellularLocation>
</comment>
<keyword evidence="7" id="KW-1185">Reference proteome</keyword>
<feature type="chain" id="PRO_5039775052" description="Flagellar P-ring protein" evidence="5">
    <location>
        <begin position="25"/>
        <end position="374"/>
    </location>
</feature>
<dbReference type="PRINTS" id="PR01010">
    <property type="entry name" value="FLGPRINGFLGI"/>
</dbReference>
<evidence type="ECO:0000256" key="5">
    <source>
        <dbReference type="HAMAP-Rule" id="MF_00416"/>
    </source>
</evidence>
<protein>
    <recommendedName>
        <fullName evidence="5">Flagellar P-ring protein</fullName>
    </recommendedName>
    <alternativeName>
        <fullName evidence="5">Basal body P-ring protein</fullName>
    </alternativeName>
</protein>
<dbReference type="HAMAP" id="MF_00416">
    <property type="entry name" value="FlgI"/>
    <property type="match status" value="1"/>
</dbReference>
<dbReference type="InterPro" id="IPR001782">
    <property type="entry name" value="Flag_FlgI"/>
</dbReference>